<accession>A0ABR3LAH7</accession>
<name>A0ABR3LAH7_9TELE</name>
<dbReference type="InterPro" id="IPR006703">
    <property type="entry name" value="G_AIG1"/>
</dbReference>
<keyword evidence="6" id="KW-1185">Reference proteome</keyword>
<sequence length="158" mass="18239">MCLSDEELPADVEQQTERVRVQLEDRAIIVINDPHLLQPDLNHLQIAKRVKECVYLSDPGPHAIILVLQHNDFNEENIRRVKYVLKQFSDKAIKHTIVLTTDKETLGFSLASVIKNNAMHQLIKECGGGHIHFDQRQPGCYSEIIQRVEKIKDEYEKC</sequence>
<gene>
    <name evidence="5" type="ORF">QQF64_021985</name>
</gene>
<proteinExistence type="inferred from homology"/>
<dbReference type="PANTHER" id="PTHR10903:SF170">
    <property type="entry name" value="GTPASE IMAP FAMILY MEMBER 7"/>
    <property type="match status" value="1"/>
</dbReference>
<dbReference type="Gene3D" id="3.40.50.300">
    <property type="entry name" value="P-loop containing nucleotide triphosphate hydrolases"/>
    <property type="match status" value="1"/>
</dbReference>
<dbReference type="Proteomes" id="UP001558613">
    <property type="component" value="Unassembled WGS sequence"/>
</dbReference>
<evidence type="ECO:0000313" key="6">
    <source>
        <dbReference type="Proteomes" id="UP001558613"/>
    </source>
</evidence>
<dbReference type="InterPro" id="IPR045058">
    <property type="entry name" value="GIMA/IAN/Toc"/>
</dbReference>
<evidence type="ECO:0000313" key="5">
    <source>
        <dbReference type="EMBL" id="KAL1248667.1"/>
    </source>
</evidence>
<dbReference type="InterPro" id="IPR027417">
    <property type="entry name" value="P-loop_NTPase"/>
</dbReference>
<comment type="caution">
    <text evidence="5">The sequence shown here is derived from an EMBL/GenBank/DDBJ whole genome shotgun (WGS) entry which is preliminary data.</text>
</comment>
<evidence type="ECO:0000256" key="1">
    <source>
        <dbReference type="ARBA" id="ARBA00008535"/>
    </source>
</evidence>
<evidence type="ECO:0000256" key="2">
    <source>
        <dbReference type="ARBA" id="ARBA00022741"/>
    </source>
</evidence>
<evidence type="ECO:0000256" key="3">
    <source>
        <dbReference type="ARBA" id="ARBA00023134"/>
    </source>
</evidence>
<dbReference type="Pfam" id="PF04548">
    <property type="entry name" value="AIG1"/>
    <property type="match status" value="1"/>
</dbReference>
<organism evidence="5 6">
    <name type="scientific">Cirrhinus molitorella</name>
    <name type="common">mud carp</name>
    <dbReference type="NCBI Taxonomy" id="172907"/>
    <lineage>
        <taxon>Eukaryota</taxon>
        <taxon>Metazoa</taxon>
        <taxon>Chordata</taxon>
        <taxon>Craniata</taxon>
        <taxon>Vertebrata</taxon>
        <taxon>Euteleostomi</taxon>
        <taxon>Actinopterygii</taxon>
        <taxon>Neopterygii</taxon>
        <taxon>Teleostei</taxon>
        <taxon>Ostariophysi</taxon>
        <taxon>Cypriniformes</taxon>
        <taxon>Cyprinidae</taxon>
        <taxon>Labeoninae</taxon>
        <taxon>Labeonini</taxon>
        <taxon>Cirrhinus</taxon>
    </lineage>
</organism>
<dbReference type="EMBL" id="JAYMGO010000024">
    <property type="protein sequence ID" value="KAL1248667.1"/>
    <property type="molecule type" value="Genomic_DNA"/>
</dbReference>
<dbReference type="PANTHER" id="PTHR10903">
    <property type="entry name" value="GTPASE, IMAP FAMILY MEMBER-RELATED"/>
    <property type="match status" value="1"/>
</dbReference>
<feature type="domain" description="AIG1-type G" evidence="4">
    <location>
        <begin position="11"/>
        <end position="138"/>
    </location>
</feature>
<reference evidence="5 6" key="1">
    <citation type="submission" date="2023-09" db="EMBL/GenBank/DDBJ databases">
        <authorList>
            <person name="Wang M."/>
        </authorList>
    </citation>
    <scope>NUCLEOTIDE SEQUENCE [LARGE SCALE GENOMIC DNA]</scope>
    <source>
        <strain evidence="5">GT-2023</strain>
        <tissue evidence="5">Liver</tissue>
    </source>
</reference>
<comment type="similarity">
    <text evidence="1">Belongs to the TRAFAC class TrmE-Era-EngA-EngB-Septin-like GTPase superfamily. AIG1/Toc34/Toc159-like paraseptin GTPase family. IAN subfamily.</text>
</comment>
<protein>
    <recommendedName>
        <fullName evidence="4">AIG1-type G domain-containing protein</fullName>
    </recommendedName>
</protein>
<keyword evidence="3" id="KW-0342">GTP-binding</keyword>
<keyword evidence="2" id="KW-0547">Nucleotide-binding</keyword>
<evidence type="ECO:0000259" key="4">
    <source>
        <dbReference type="Pfam" id="PF04548"/>
    </source>
</evidence>